<protein>
    <submittedName>
        <fullName evidence="2">Uncharacterized protein</fullName>
    </submittedName>
</protein>
<dbReference type="Proteomes" id="UP001500973">
    <property type="component" value="Unassembled WGS sequence"/>
</dbReference>
<feature type="region of interest" description="Disordered" evidence="1">
    <location>
        <begin position="45"/>
        <end position="96"/>
    </location>
</feature>
<dbReference type="EMBL" id="BAAAIZ010000010">
    <property type="protein sequence ID" value="GAA1417073.1"/>
    <property type="molecule type" value="Genomic_DNA"/>
</dbReference>
<proteinExistence type="predicted"/>
<comment type="caution">
    <text evidence="2">The sequence shown here is derived from an EMBL/GenBank/DDBJ whole genome shotgun (WGS) entry which is preliminary data.</text>
</comment>
<sequence>MTHTLLHIPFTVWSPCTTIPVGFEHPAGCWAGVGLRQPRWEGAAAPTLPHSRLRSSGGTPIASGGTNARSYGGHAARGGAAALPAAGEARLARRGR</sequence>
<feature type="compositionally biased region" description="Low complexity" evidence="1">
    <location>
        <begin position="68"/>
        <end position="89"/>
    </location>
</feature>
<organism evidence="2 3">
    <name type="scientific">Streptomyces thermospinosisporus</name>
    <dbReference type="NCBI Taxonomy" id="161482"/>
    <lineage>
        <taxon>Bacteria</taxon>
        <taxon>Bacillati</taxon>
        <taxon>Actinomycetota</taxon>
        <taxon>Actinomycetes</taxon>
        <taxon>Kitasatosporales</taxon>
        <taxon>Streptomycetaceae</taxon>
        <taxon>Streptomyces</taxon>
    </lineage>
</organism>
<reference evidence="3" key="1">
    <citation type="journal article" date="2019" name="Int. J. Syst. Evol. Microbiol.">
        <title>The Global Catalogue of Microorganisms (GCM) 10K type strain sequencing project: providing services to taxonomists for standard genome sequencing and annotation.</title>
        <authorList>
            <consortium name="The Broad Institute Genomics Platform"/>
            <consortium name="The Broad Institute Genome Sequencing Center for Infectious Disease"/>
            <person name="Wu L."/>
            <person name="Ma J."/>
        </authorList>
    </citation>
    <scope>NUCLEOTIDE SEQUENCE [LARGE SCALE GENOMIC DNA]</scope>
    <source>
        <strain evidence="3">JCM 11756</strain>
    </source>
</reference>
<evidence type="ECO:0000313" key="2">
    <source>
        <dbReference type="EMBL" id="GAA1417073.1"/>
    </source>
</evidence>
<accession>A0ABP4JA04</accession>
<keyword evidence="3" id="KW-1185">Reference proteome</keyword>
<evidence type="ECO:0000313" key="3">
    <source>
        <dbReference type="Proteomes" id="UP001500973"/>
    </source>
</evidence>
<gene>
    <name evidence="2" type="ORF">GCM10009601_10430</name>
</gene>
<name>A0ABP4JA04_9ACTN</name>
<evidence type="ECO:0000256" key="1">
    <source>
        <dbReference type="SAM" id="MobiDB-lite"/>
    </source>
</evidence>